<sequence>MAPGVLLGQALLSYWSGPPLFGGLFIGIFNAAKGMLGGYLFHRWGLSSNFGRPRDVMLFTAMVFFILQPI</sequence>
<keyword evidence="1" id="KW-1133">Transmembrane helix</keyword>
<feature type="transmembrane region" description="Helical" evidence="1">
    <location>
        <begin position="20"/>
        <end position="41"/>
    </location>
</feature>
<keyword evidence="1" id="KW-0812">Transmembrane</keyword>
<evidence type="ECO:0000313" key="3">
    <source>
        <dbReference type="Proteomes" id="UP000244571"/>
    </source>
</evidence>
<accession>A0A2R4XG19</accession>
<dbReference type="AlphaFoldDB" id="A0A2R4XG19"/>
<organism evidence="2 3">
    <name type="scientific">Orrella marina</name>
    <dbReference type="NCBI Taxonomy" id="2163011"/>
    <lineage>
        <taxon>Bacteria</taxon>
        <taxon>Pseudomonadati</taxon>
        <taxon>Pseudomonadota</taxon>
        <taxon>Betaproteobacteria</taxon>
        <taxon>Burkholderiales</taxon>
        <taxon>Alcaligenaceae</taxon>
        <taxon>Orrella</taxon>
    </lineage>
</organism>
<reference evidence="2 3" key="1">
    <citation type="submission" date="2018-04" db="EMBL/GenBank/DDBJ databases">
        <title>Bordetella sp. HZ20 isolated from seawater.</title>
        <authorList>
            <person name="Sun C."/>
        </authorList>
    </citation>
    <scope>NUCLEOTIDE SEQUENCE [LARGE SCALE GENOMIC DNA]</scope>
    <source>
        <strain evidence="2 3">HZ20</strain>
    </source>
</reference>
<proteinExistence type="predicted"/>
<protein>
    <submittedName>
        <fullName evidence="2">Uncharacterized protein</fullName>
    </submittedName>
</protein>
<keyword evidence="1" id="KW-0472">Membrane</keyword>
<keyword evidence="3" id="KW-1185">Reference proteome</keyword>
<name>A0A2R4XG19_9BURK</name>
<evidence type="ECO:0000313" key="2">
    <source>
        <dbReference type="EMBL" id="AWB32689.1"/>
    </source>
</evidence>
<dbReference type="RefSeq" id="WP_108620130.1">
    <property type="nucleotide sequence ID" value="NZ_CP028901.1"/>
</dbReference>
<gene>
    <name evidence="2" type="ORF">DBV39_02020</name>
</gene>
<dbReference type="EMBL" id="CP028901">
    <property type="protein sequence ID" value="AWB32689.1"/>
    <property type="molecule type" value="Genomic_DNA"/>
</dbReference>
<dbReference type="Proteomes" id="UP000244571">
    <property type="component" value="Chromosome"/>
</dbReference>
<evidence type="ECO:0000256" key="1">
    <source>
        <dbReference type="SAM" id="Phobius"/>
    </source>
</evidence>
<dbReference type="KEGG" id="boz:DBV39_02020"/>